<dbReference type="GO" id="GO:0016746">
    <property type="term" value="F:acyltransferase activity"/>
    <property type="evidence" value="ECO:0007669"/>
    <property type="project" value="UniProtKB-KW"/>
</dbReference>
<name>A0ABY8N7W2_9FLAO</name>
<dbReference type="RefSeq" id="WP_264534128.1">
    <property type="nucleotide sequence ID" value="NZ_CP092332.1"/>
</dbReference>
<feature type="transmembrane region" description="Helical" evidence="6">
    <location>
        <begin position="12"/>
        <end position="35"/>
    </location>
</feature>
<keyword evidence="3" id="KW-0808">Transferase</keyword>
<dbReference type="SUPFAM" id="SSF69593">
    <property type="entry name" value="Glycerol-3-phosphate (1)-acyltransferase"/>
    <property type="match status" value="1"/>
</dbReference>
<dbReference type="SMART" id="SM00563">
    <property type="entry name" value="PlsC"/>
    <property type="match status" value="1"/>
</dbReference>
<dbReference type="CDD" id="cd07989">
    <property type="entry name" value="LPLAT_AGPAT-like"/>
    <property type="match status" value="1"/>
</dbReference>
<proteinExistence type="predicted"/>
<reference evidence="8 9" key="1">
    <citation type="submission" date="2023-06" db="EMBL/GenBank/DDBJ databases">
        <title>Complete Genome Sequence of Flavobacterium keumense K3R-10.</title>
        <authorList>
            <person name="Jeong H."/>
            <person name="Jhang S.Y."/>
            <person name="Kim J.N."/>
        </authorList>
    </citation>
    <scope>NUCLEOTIDE SEQUENCE [LARGE SCALE GENOMIC DNA]</scope>
    <source>
        <strain evidence="8 9">K3R-10</strain>
    </source>
</reference>
<keyword evidence="5 8" id="KW-0012">Acyltransferase</keyword>
<evidence type="ECO:0000256" key="2">
    <source>
        <dbReference type="ARBA" id="ARBA00022516"/>
    </source>
</evidence>
<keyword evidence="6" id="KW-0812">Transmembrane</keyword>
<sequence>MQKLISYPLSIIYYLCFGLCLLVFHPIQWVCFNVFGYQAHKKSVDYLNLFLVRCTNLLGTSYQFENTEVIPKNVPLIFVANHQSLYDIVAIIWYLRDFHCKFVSKKELGKGIPSVSYNLNHGGSVLIDRKDPKQAIPVIKGLSEYIEKNTRSAVIFPEGTRSKTGKPKPFAQSGLKILCKYAPSAYVVPITINNSWKMVRFGTFPMGLGNRLQFTIHTPLKVSDYSFEELIEQTERAVVQGIQIK</sequence>
<evidence type="ECO:0000256" key="6">
    <source>
        <dbReference type="SAM" id="Phobius"/>
    </source>
</evidence>
<dbReference type="Pfam" id="PF01553">
    <property type="entry name" value="Acyltransferase"/>
    <property type="match status" value="1"/>
</dbReference>
<feature type="domain" description="Phospholipid/glycerol acyltransferase" evidence="7">
    <location>
        <begin position="76"/>
        <end position="195"/>
    </location>
</feature>
<evidence type="ECO:0000313" key="8">
    <source>
        <dbReference type="EMBL" id="WGK95263.1"/>
    </source>
</evidence>
<organism evidence="8 9">
    <name type="scientific">Flavobacterium keumense</name>
    <dbReference type="NCBI Taxonomy" id="1306518"/>
    <lineage>
        <taxon>Bacteria</taxon>
        <taxon>Pseudomonadati</taxon>
        <taxon>Bacteroidota</taxon>
        <taxon>Flavobacteriia</taxon>
        <taxon>Flavobacteriales</taxon>
        <taxon>Flavobacteriaceae</taxon>
        <taxon>Flavobacterium</taxon>
    </lineage>
</organism>
<accession>A0ABY8N7W2</accession>
<keyword evidence="4" id="KW-0443">Lipid metabolism</keyword>
<evidence type="ECO:0000313" key="9">
    <source>
        <dbReference type="Proteomes" id="UP001232117"/>
    </source>
</evidence>
<keyword evidence="9" id="KW-1185">Reference proteome</keyword>
<dbReference type="EMBL" id="CP092332">
    <property type="protein sequence ID" value="WGK95263.1"/>
    <property type="molecule type" value="Genomic_DNA"/>
</dbReference>
<evidence type="ECO:0000256" key="3">
    <source>
        <dbReference type="ARBA" id="ARBA00022679"/>
    </source>
</evidence>
<evidence type="ECO:0000259" key="7">
    <source>
        <dbReference type="SMART" id="SM00563"/>
    </source>
</evidence>
<evidence type="ECO:0000256" key="4">
    <source>
        <dbReference type="ARBA" id="ARBA00023098"/>
    </source>
</evidence>
<dbReference type="Proteomes" id="UP001232117">
    <property type="component" value="Chromosome"/>
</dbReference>
<dbReference type="PANTHER" id="PTHR10434:SF64">
    <property type="entry name" value="1-ACYL-SN-GLYCEROL-3-PHOSPHATE ACYLTRANSFERASE-RELATED"/>
    <property type="match status" value="1"/>
</dbReference>
<keyword evidence="2" id="KW-0444">Lipid biosynthesis</keyword>
<comment type="pathway">
    <text evidence="1">Lipid metabolism.</text>
</comment>
<evidence type="ECO:0000256" key="1">
    <source>
        <dbReference type="ARBA" id="ARBA00005189"/>
    </source>
</evidence>
<dbReference type="InterPro" id="IPR002123">
    <property type="entry name" value="Plipid/glycerol_acylTrfase"/>
</dbReference>
<keyword evidence="6" id="KW-1133">Transmembrane helix</keyword>
<protein>
    <submittedName>
        <fullName evidence="8">1-acyl-sn-glycerol-3-phosphate acyltransferase</fullName>
    </submittedName>
</protein>
<evidence type="ECO:0000256" key="5">
    <source>
        <dbReference type="ARBA" id="ARBA00023315"/>
    </source>
</evidence>
<gene>
    <name evidence="8" type="ORF">MG292_03255</name>
</gene>
<dbReference type="PANTHER" id="PTHR10434">
    <property type="entry name" value="1-ACYL-SN-GLYCEROL-3-PHOSPHATE ACYLTRANSFERASE"/>
    <property type="match status" value="1"/>
</dbReference>
<keyword evidence="6" id="KW-0472">Membrane</keyword>